<dbReference type="InterPro" id="IPR021109">
    <property type="entry name" value="Peptidase_aspartic_dom_sf"/>
</dbReference>
<dbReference type="CDD" id="cd00303">
    <property type="entry name" value="retropepsin_like"/>
    <property type="match status" value="1"/>
</dbReference>
<dbReference type="Gene3D" id="2.40.70.10">
    <property type="entry name" value="Acid Proteases"/>
    <property type="match status" value="1"/>
</dbReference>
<dbReference type="PROSITE" id="PS00141">
    <property type="entry name" value="ASP_PROTEASE"/>
    <property type="match status" value="1"/>
</dbReference>
<keyword evidence="2" id="KW-1185">Reference proteome</keyword>
<dbReference type="GO" id="GO:0006508">
    <property type="term" value="P:proteolysis"/>
    <property type="evidence" value="ECO:0007669"/>
    <property type="project" value="InterPro"/>
</dbReference>
<dbReference type="Proteomes" id="UP001168877">
    <property type="component" value="Unassembled WGS sequence"/>
</dbReference>
<organism evidence="1 2">
    <name type="scientific">Acer saccharum</name>
    <name type="common">Sugar maple</name>
    <dbReference type="NCBI Taxonomy" id="4024"/>
    <lineage>
        <taxon>Eukaryota</taxon>
        <taxon>Viridiplantae</taxon>
        <taxon>Streptophyta</taxon>
        <taxon>Embryophyta</taxon>
        <taxon>Tracheophyta</taxon>
        <taxon>Spermatophyta</taxon>
        <taxon>Magnoliopsida</taxon>
        <taxon>eudicotyledons</taxon>
        <taxon>Gunneridae</taxon>
        <taxon>Pentapetalae</taxon>
        <taxon>rosids</taxon>
        <taxon>malvids</taxon>
        <taxon>Sapindales</taxon>
        <taxon>Sapindaceae</taxon>
        <taxon>Hippocastanoideae</taxon>
        <taxon>Acereae</taxon>
        <taxon>Acer</taxon>
    </lineage>
</organism>
<reference evidence="1" key="2">
    <citation type="submission" date="2023-06" db="EMBL/GenBank/DDBJ databases">
        <authorList>
            <person name="Swenson N.G."/>
            <person name="Wegrzyn J.L."/>
            <person name="Mcevoy S.L."/>
        </authorList>
    </citation>
    <scope>NUCLEOTIDE SEQUENCE</scope>
    <source>
        <strain evidence="1">NS2018</strain>
        <tissue evidence="1">Leaf</tissue>
    </source>
</reference>
<dbReference type="SUPFAM" id="SSF50630">
    <property type="entry name" value="Acid proteases"/>
    <property type="match status" value="1"/>
</dbReference>
<evidence type="ECO:0000313" key="2">
    <source>
        <dbReference type="Proteomes" id="UP001168877"/>
    </source>
</evidence>
<sequence>MAAEESDPDDDVVTAELLGSMDVSLHSLMGLTSSTTMKLKGQLGSRDVVVLVDSGASHSFISAKVVDELGLVCEETNRYRIQVGNGMCFKQAGVCKAVELYLQGHTVVDDFFPFELGSVNVVLGIIWLCTLGVVQVDWSAFTMRFKVGDLWVCLVGDLSLCHSPITFKALARSFQIEKYGVILELCSITTSERLLNPTYLRWITKLLGFDFEIQYKSGATNRVDDALSRRGADSNLSLSVFSVAHFVDTAALQKEQLANPVLGTIIRNIRGGRMV</sequence>
<dbReference type="GO" id="GO:0004190">
    <property type="term" value="F:aspartic-type endopeptidase activity"/>
    <property type="evidence" value="ECO:0007669"/>
    <property type="project" value="InterPro"/>
</dbReference>
<dbReference type="AlphaFoldDB" id="A0AA39SY31"/>
<evidence type="ECO:0000313" key="1">
    <source>
        <dbReference type="EMBL" id="KAK0600484.1"/>
    </source>
</evidence>
<reference evidence="1" key="1">
    <citation type="journal article" date="2022" name="Plant J.">
        <title>Strategies of tolerance reflected in two North American maple genomes.</title>
        <authorList>
            <person name="McEvoy S.L."/>
            <person name="Sezen U.U."/>
            <person name="Trouern-Trend A."/>
            <person name="McMahon S.M."/>
            <person name="Schaberg P.G."/>
            <person name="Yang J."/>
            <person name="Wegrzyn J.L."/>
            <person name="Swenson N.G."/>
        </authorList>
    </citation>
    <scope>NUCLEOTIDE SEQUENCE</scope>
    <source>
        <strain evidence="1">NS2018</strain>
    </source>
</reference>
<name>A0AA39SY31_ACESA</name>
<proteinExistence type="predicted"/>
<accession>A0AA39SY31</accession>
<dbReference type="InterPro" id="IPR001969">
    <property type="entry name" value="Aspartic_peptidase_AS"/>
</dbReference>
<dbReference type="EMBL" id="JAUESC010000003">
    <property type="protein sequence ID" value="KAK0600484.1"/>
    <property type="molecule type" value="Genomic_DNA"/>
</dbReference>
<gene>
    <name evidence="1" type="ORF">LWI29_015417</name>
</gene>
<comment type="caution">
    <text evidence="1">The sequence shown here is derived from an EMBL/GenBank/DDBJ whole genome shotgun (WGS) entry which is preliminary data.</text>
</comment>
<dbReference type="Pfam" id="PF08284">
    <property type="entry name" value="RVP_2"/>
    <property type="match status" value="1"/>
</dbReference>
<protein>
    <submittedName>
        <fullName evidence="1">Uncharacterized protein</fullName>
    </submittedName>
</protein>